<keyword evidence="1" id="KW-0732">Signal</keyword>
<keyword evidence="3" id="KW-1185">Reference proteome</keyword>
<name>A0AAV4N9F9_CAEEX</name>
<dbReference type="Proteomes" id="UP001054945">
    <property type="component" value="Unassembled WGS sequence"/>
</dbReference>
<evidence type="ECO:0000313" key="3">
    <source>
        <dbReference type="Proteomes" id="UP001054945"/>
    </source>
</evidence>
<organism evidence="2 3">
    <name type="scientific">Caerostris extrusa</name>
    <name type="common">Bark spider</name>
    <name type="synonym">Caerostris bankana</name>
    <dbReference type="NCBI Taxonomy" id="172846"/>
    <lineage>
        <taxon>Eukaryota</taxon>
        <taxon>Metazoa</taxon>
        <taxon>Ecdysozoa</taxon>
        <taxon>Arthropoda</taxon>
        <taxon>Chelicerata</taxon>
        <taxon>Arachnida</taxon>
        <taxon>Araneae</taxon>
        <taxon>Araneomorphae</taxon>
        <taxon>Entelegynae</taxon>
        <taxon>Araneoidea</taxon>
        <taxon>Araneidae</taxon>
        <taxon>Caerostris</taxon>
    </lineage>
</organism>
<proteinExistence type="predicted"/>
<evidence type="ECO:0008006" key="4">
    <source>
        <dbReference type="Google" id="ProtNLM"/>
    </source>
</evidence>
<feature type="signal peptide" evidence="1">
    <location>
        <begin position="1"/>
        <end position="21"/>
    </location>
</feature>
<dbReference type="AlphaFoldDB" id="A0AAV4N9F9"/>
<accession>A0AAV4N9F9</accession>
<evidence type="ECO:0000313" key="2">
    <source>
        <dbReference type="EMBL" id="GIX80974.1"/>
    </source>
</evidence>
<evidence type="ECO:0000256" key="1">
    <source>
        <dbReference type="SAM" id="SignalP"/>
    </source>
</evidence>
<sequence>MLKRSLHTILLRCLLCSLLLTINLYNRVTVAPAKSLAMTSVAYFIQQSSLLHNFPGSVSLNSFQILDRMLMAILKSLQMPFSVCPASLQAISHNQSNAFWTASSSENLIQLLAYFLQFDFKSPRSTHIDAC</sequence>
<dbReference type="EMBL" id="BPLR01020638">
    <property type="protein sequence ID" value="GIX80974.1"/>
    <property type="molecule type" value="Genomic_DNA"/>
</dbReference>
<gene>
    <name evidence="2" type="ORF">CEXT_437801</name>
</gene>
<comment type="caution">
    <text evidence="2">The sequence shown here is derived from an EMBL/GenBank/DDBJ whole genome shotgun (WGS) entry which is preliminary data.</text>
</comment>
<reference evidence="2 3" key="1">
    <citation type="submission" date="2021-06" db="EMBL/GenBank/DDBJ databases">
        <title>Caerostris extrusa draft genome.</title>
        <authorList>
            <person name="Kono N."/>
            <person name="Arakawa K."/>
        </authorList>
    </citation>
    <scope>NUCLEOTIDE SEQUENCE [LARGE SCALE GENOMIC DNA]</scope>
</reference>
<protein>
    <recommendedName>
        <fullName evidence="4">Secreted protein</fullName>
    </recommendedName>
</protein>
<feature type="chain" id="PRO_5043371718" description="Secreted protein" evidence="1">
    <location>
        <begin position="22"/>
        <end position="131"/>
    </location>
</feature>